<organism evidence="7">
    <name type="scientific">Schistosoma japonicum</name>
    <name type="common">Blood fluke</name>
    <dbReference type="NCBI Taxonomy" id="6182"/>
    <lineage>
        <taxon>Eukaryota</taxon>
        <taxon>Metazoa</taxon>
        <taxon>Spiralia</taxon>
        <taxon>Lophotrochozoa</taxon>
        <taxon>Platyhelminthes</taxon>
        <taxon>Trematoda</taxon>
        <taxon>Digenea</taxon>
        <taxon>Strigeidida</taxon>
        <taxon>Schistosomatoidea</taxon>
        <taxon>Schistosomatidae</taxon>
        <taxon>Schistosoma</taxon>
    </lineage>
</organism>
<feature type="transmembrane region" description="Helical" evidence="6">
    <location>
        <begin position="55"/>
        <end position="74"/>
    </location>
</feature>
<feature type="transmembrane region" description="Helical" evidence="6">
    <location>
        <begin position="20"/>
        <end position="43"/>
    </location>
</feature>
<protein>
    <submittedName>
        <fullName evidence="7">Transmembrane protein 50A</fullName>
    </submittedName>
</protein>
<comment type="subcellular location">
    <subcellularLocation>
        <location evidence="1">Membrane</location>
        <topology evidence="1">Multi-pass membrane protein</topology>
    </subcellularLocation>
</comment>
<feature type="transmembrane region" description="Helical" evidence="6">
    <location>
        <begin position="86"/>
        <end position="111"/>
    </location>
</feature>
<reference evidence="7" key="2">
    <citation type="submission" date="2009-03" db="EMBL/GenBank/DDBJ databases">
        <authorList>
            <person name="Gang L."/>
        </authorList>
    </citation>
    <scope>NUCLEOTIDE SEQUENCE</scope>
    <source>
        <strain evidence="7">Anhui</strain>
    </source>
</reference>
<evidence type="ECO:0000256" key="6">
    <source>
        <dbReference type="SAM" id="Phobius"/>
    </source>
</evidence>
<comment type="similarity">
    <text evidence="2">Belongs to the UPF0220 family.</text>
</comment>
<dbReference type="PANTHER" id="PTHR13180">
    <property type="entry name" value="SMALL MEMBRANE PROTEIN-RELATED"/>
    <property type="match status" value="1"/>
</dbReference>
<evidence type="ECO:0000256" key="2">
    <source>
        <dbReference type="ARBA" id="ARBA00005335"/>
    </source>
</evidence>
<keyword evidence="4 6" id="KW-1133">Transmembrane helix</keyword>
<proteinExistence type="evidence at transcript level"/>
<dbReference type="Pfam" id="PF05255">
    <property type="entry name" value="UPF0220"/>
    <property type="match status" value="1"/>
</dbReference>
<dbReference type="AlphaFoldDB" id="C1LFJ5"/>
<evidence type="ECO:0000256" key="1">
    <source>
        <dbReference type="ARBA" id="ARBA00004141"/>
    </source>
</evidence>
<dbReference type="EMBL" id="FN317743">
    <property type="protein sequence ID" value="CAX73473.1"/>
    <property type="molecule type" value="mRNA"/>
</dbReference>
<evidence type="ECO:0000256" key="3">
    <source>
        <dbReference type="ARBA" id="ARBA00022692"/>
    </source>
</evidence>
<accession>C1LFJ5</accession>
<keyword evidence="3 6" id="KW-0812">Transmembrane</keyword>
<dbReference type="InterPro" id="IPR007919">
    <property type="entry name" value="UPF0220"/>
</dbReference>
<reference evidence="7" key="1">
    <citation type="journal article" date="2009" name="Nature">
        <title>The Schistosoma japonicum genome reveals features of host-parasite interplay.</title>
        <authorList>
            <person name="Liu F."/>
            <person name="Zhou Y."/>
            <person name="Wang Z.Q."/>
            <person name="Lu G."/>
            <person name="Zheng H."/>
            <person name="Brindley P.J."/>
            <person name="McManus D.P."/>
            <person name="Blair D."/>
            <person name="Zhang Q.H."/>
            <person name="Zhong Y."/>
            <person name="Wang S."/>
            <person name="Han Z.G."/>
            <person name="Chen Z."/>
        </authorList>
    </citation>
    <scope>NUCLEOTIDE SEQUENCE</scope>
    <source>
        <strain evidence="7">Anhui</strain>
    </source>
</reference>
<sequence>MSFLDQFRNFEPDRIRNSIISIISGFLFALGWWIAIDAAVLYAENDALPNAYHTAGVFSTIAFILINSVPNGVLRDEFSDSHIGRRGGLICLFIAFSMAFSSIIAACWILFGGYVSAGKTPVWPGVAILFQIYSFVHHRFYSNLAEKSLMIFKLIVLKKPELSTSTHSFI</sequence>
<evidence type="ECO:0000313" key="7">
    <source>
        <dbReference type="EMBL" id="CAX73473.1"/>
    </source>
</evidence>
<keyword evidence="5 6" id="KW-0472">Membrane</keyword>
<dbReference type="GO" id="GO:0016020">
    <property type="term" value="C:membrane"/>
    <property type="evidence" value="ECO:0007669"/>
    <property type="project" value="UniProtKB-SubCell"/>
</dbReference>
<name>C1LFJ5_SCHJA</name>
<evidence type="ECO:0000256" key="5">
    <source>
        <dbReference type="ARBA" id="ARBA00023136"/>
    </source>
</evidence>
<feature type="transmembrane region" description="Helical" evidence="6">
    <location>
        <begin position="123"/>
        <end position="141"/>
    </location>
</feature>
<evidence type="ECO:0000256" key="4">
    <source>
        <dbReference type="ARBA" id="ARBA00022989"/>
    </source>
</evidence>